<evidence type="ECO:0000256" key="5">
    <source>
        <dbReference type="SAM" id="MobiDB-lite"/>
    </source>
</evidence>
<dbReference type="SUPFAM" id="SSF54928">
    <property type="entry name" value="RNA-binding domain, RBD"/>
    <property type="match status" value="1"/>
</dbReference>
<dbReference type="GO" id="GO:0005634">
    <property type="term" value="C:nucleus"/>
    <property type="evidence" value="ECO:0007669"/>
    <property type="project" value="UniProtKB-SubCell"/>
</dbReference>
<keyword evidence="8" id="KW-1185">Reference proteome</keyword>
<dbReference type="AlphaFoldDB" id="A0ABD2X617"/>
<evidence type="ECO:0000256" key="3">
    <source>
        <dbReference type="ARBA" id="ARBA00023161"/>
    </source>
</evidence>
<evidence type="ECO:0000256" key="2">
    <source>
        <dbReference type="ARBA" id="ARBA00005991"/>
    </source>
</evidence>
<dbReference type="CDD" id="cd12455">
    <property type="entry name" value="RRM_like_Smg4_UPF3"/>
    <property type="match status" value="1"/>
</dbReference>
<dbReference type="FunFam" id="3.30.70.330:FF:000717">
    <property type="entry name" value="regulator of nonsense transcripts 3B"/>
    <property type="match status" value="1"/>
</dbReference>
<feature type="compositionally biased region" description="Basic and acidic residues" evidence="5">
    <location>
        <begin position="522"/>
        <end position="533"/>
    </location>
</feature>
<dbReference type="PANTHER" id="PTHR13112">
    <property type="entry name" value="UPF3 REGULATOR OF NONSENSE TRANSCRIPTS-LIKE PROTEIN"/>
    <property type="match status" value="1"/>
</dbReference>
<comment type="subcellular location">
    <subcellularLocation>
        <location evidence="1">Nucleus</location>
    </subcellularLocation>
</comment>
<feature type="compositionally biased region" description="Basic and acidic residues" evidence="5">
    <location>
        <begin position="209"/>
        <end position="239"/>
    </location>
</feature>
<dbReference type="InterPro" id="IPR039722">
    <property type="entry name" value="Upf3"/>
</dbReference>
<dbReference type="EMBL" id="JBJJXI010000051">
    <property type="protein sequence ID" value="KAL3400317.1"/>
    <property type="molecule type" value="Genomic_DNA"/>
</dbReference>
<organism evidence="7 8">
    <name type="scientific">Trichogramma kaykai</name>
    <dbReference type="NCBI Taxonomy" id="54128"/>
    <lineage>
        <taxon>Eukaryota</taxon>
        <taxon>Metazoa</taxon>
        <taxon>Ecdysozoa</taxon>
        <taxon>Arthropoda</taxon>
        <taxon>Hexapoda</taxon>
        <taxon>Insecta</taxon>
        <taxon>Pterygota</taxon>
        <taxon>Neoptera</taxon>
        <taxon>Endopterygota</taxon>
        <taxon>Hymenoptera</taxon>
        <taxon>Apocrita</taxon>
        <taxon>Proctotrupomorpha</taxon>
        <taxon>Chalcidoidea</taxon>
        <taxon>Trichogrammatidae</taxon>
        <taxon>Trichogramma</taxon>
    </lineage>
</organism>
<comment type="caution">
    <text evidence="7">The sequence shown here is derived from an EMBL/GenBank/DDBJ whole genome shotgun (WGS) entry which is preliminary data.</text>
</comment>
<feature type="compositionally biased region" description="Basic and acidic residues" evidence="5">
    <location>
        <begin position="482"/>
        <end position="508"/>
    </location>
</feature>
<comment type="similarity">
    <text evidence="2">Belongs to the RENT3 family.</text>
</comment>
<gene>
    <name evidence="7" type="ORF">TKK_006190</name>
</gene>
<dbReference type="Proteomes" id="UP001627154">
    <property type="component" value="Unassembled WGS sequence"/>
</dbReference>
<feature type="compositionally biased region" description="Basic and acidic residues" evidence="5">
    <location>
        <begin position="257"/>
        <end position="353"/>
    </location>
</feature>
<dbReference type="InterPro" id="IPR035979">
    <property type="entry name" value="RBD_domain_sf"/>
</dbReference>
<sequence length="572" mass="66344">MTKDEVKEKFASHEVENERRSVSDASSEPVKHRDKKDKQNKPMTKVVIRKLPPSMTEEEFKEQISPIAENDYFSYEKPDKTLGHTYQFCRAYINFINPQDVFDFKDKFDDYVFVDSRGVEYPAVVEFAPSQKIPKYRVLQKNKDVVSQIGTIELDLDYINYVENLQSQNIQNEKPVKKAEYSYQVPSVESKNKIITPLVGYVRQMNLEKQMKKEDKKRRDIERKKVDQERKKETEKMHSTDTNNYRTILVQDSNSLQKDESKKNTESKHEKEKTYQKDTKGKSKKEDRPNKSNKDKDVKNTSKQQKIREDRAKKTEVPKEQNEPTERKTEEKRGKSYLRMRQEKMKLAEKKNANESTSKAAEKITADEKKTTDVESSSISSEEQTKKILKRPNVQDKNLETTDDCACNKIKQSMSDSDKDEKSIENASHRISKRRSSLESGGDSCSSLKSSSSGNAKDNSSEDRLRRHKSLDGSNKGNLQKTEVEGDGDKEKKDPRLERRIRNKDRPAMEIYRPGMGKFSKQRIEREKGEERVTPSQSPTPTSSSSSSGFKSNRSNSVEVRSMTFKRSVHRE</sequence>
<feature type="compositionally biased region" description="Polar residues" evidence="5">
    <location>
        <begin position="472"/>
        <end position="481"/>
    </location>
</feature>
<reference evidence="7 8" key="1">
    <citation type="journal article" date="2024" name="bioRxiv">
        <title>A reference genome for Trichogramma kaykai: A tiny desert-dwelling parasitoid wasp with competing sex-ratio distorters.</title>
        <authorList>
            <person name="Culotta J."/>
            <person name="Lindsey A.R."/>
        </authorList>
    </citation>
    <scope>NUCLEOTIDE SEQUENCE [LARGE SCALE GENOMIC DNA]</scope>
    <source>
        <strain evidence="7 8">KSX58</strain>
    </source>
</reference>
<keyword evidence="4" id="KW-0539">Nucleus</keyword>
<dbReference type="InterPro" id="IPR005120">
    <property type="entry name" value="UPF3_dom"/>
</dbReference>
<evidence type="ECO:0000259" key="6">
    <source>
        <dbReference type="Pfam" id="PF03467"/>
    </source>
</evidence>
<dbReference type="InterPro" id="IPR012677">
    <property type="entry name" value="Nucleotide-bd_a/b_plait_sf"/>
</dbReference>
<dbReference type="Pfam" id="PF03467">
    <property type="entry name" value="Smg4_UPF3"/>
    <property type="match status" value="1"/>
</dbReference>
<feature type="compositionally biased region" description="Basic and acidic residues" evidence="5">
    <location>
        <begin position="416"/>
        <end position="428"/>
    </location>
</feature>
<feature type="region of interest" description="Disordered" evidence="5">
    <location>
        <begin position="1"/>
        <end position="48"/>
    </location>
</feature>
<feature type="compositionally biased region" description="Polar residues" evidence="5">
    <location>
        <begin position="549"/>
        <end position="559"/>
    </location>
</feature>
<feature type="compositionally biased region" description="Basic and acidic residues" evidence="5">
    <location>
        <begin position="360"/>
        <end position="373"/>
    </location>
</feature>
<evidence type="ECO:0000256" key="1">
    <source>
        <dbReference type="ARBA" id="ARBA00004123"/>
    </source>
</evidence>
<dbReference type="GO" id="GO:0000184">
    <property type="term" value="P:nuclear-transcribed mRNA catabolic process, nonsense-mediated decay"/>
    <property type="evidence" value="ECO:0007669"/>
    <property type="project" value="UniProtKB-KW"/>
</dbReference>
<proteinExistence type="inferred from homology"/>
<feature type="compositionally biased region" description="Basic and acidic residues" evidence="5">
    <location>
        <begin position="1"/>
        <end position="22"/>
    </location>
</feature>
<accession>A0ABD2X617</accession>
<evidence type="ECO:0000256" key="4">
    <source>
        <dbReference type="ARBA" id="ARBA00023242"/>
    </source>
</evidence>
<evidence type="ECO:0000313" key="7">
    <source>
        <dbReference type="EMBL" id="KAL3400317.1"/>
    </source>
</evidence>
<feature type="compositionally biased region" description="Low complexity" evidence="5">
    <location>
        <begin position="534"/>
        <end position="548"/>
    </location>
</feature>
<feature type="domain" description="UPF3" evidence="6">
    <location>
        <begin position="43"/>
        <end position="204"/>
    </location>
</feature>
<evidence type="ECO:0000313" key="8">
    <source>
        <dbReference type="Proteomes" id="UP001627154"/>
    </source>
</evidence>
<dbReference type="PANTHER" id="PTHR13112:SF0">
    <property type="entry name" value="FI21285P1"/>
    <property type="match status" value="1"/>
</dbReference>
<name>A0ABD2X617_9HYME</name>
<protein>
    <recommendedName>
        <fullName evidence="6">UPF3 domain-containing protein</fullName>
    </recommendedName>
</protein>
<feature type="region of interest" description="Disordered" evidence="5">
    <location>
        <begin position="209"/>
        <end position="572"/>
    </location>
</feature>
<feature type="compositionally biased region" description="Polar residues" evidence="5">
    <location>
        <begin position="240"/>
        <end position="256"/>
    </location>
</feature>
<keyword evidence="3" id="KW-0866">Nonsense-mediated mRNA decay</keyword>
<feature type="compositionally biased region" description="Low complexity" evidence="5">
    <location>
        <begin position="438"/>
        <end position="458"/>
    </location>
</feature>
<dbReference type="Gene3D" id="3.30.70.330">
    <property type="match status" value="1"/>
</dbReference>